<feature type="region of interest" description="Disordered" evidence="1">
    <location>
        <begin position="140"/>
        <end position="190"/>
    </location>
</feature>
<gene>
    <name evidence="2" type="ORF">COCSADRAFT_191620</name>
</gene>
<dbReference type="KEGG" id="bsc:COCSADRAFT_191620"/>
<dbReference type="GeneID" id="19133775"/>
<evidence type="ECO:0000256" key="1">
    <source>
        <dbReference type="SAM" id="MobiDB-lite"/>
    </source>
</evidence>
<feature type="compositionally biased region" description="Pro residues" evidence="1">
    <location>
        <begin position="159"/>
        <end position="169"/>
    </location>
</feature>
<evidence type="ECO:0000313" key="2">
    <source>
        <dbReference type="EMBL" id="EMD62355.1"/>
    </source>
</evidence>
<feature type="region of interest" description="Disordered" evidence="1">
    <location>
        <begin position="1"/>
        <end position="24"/>
    </location>
</feature>
<dbReference type="AlphaFoldDB" id="M2SJ00"/>
<reference evidence="2" key="1">
    <citation type="journal article" date="2012" name="PLoS Pathog.">
        <title>Diverse lifestyles and strategies of plant pathogenesis encoded in the genomes of eighteen Dothideomycetes fungi.</title>
        <authorList>
            <person name="Ohm R.A."/>
            <person name="Feau N."/>
            <person name="Henrissat B."/>
            <person name="Schoch C.L."/>
            <person name="Horwitz B.A."/>
            <person name="Barry K.W."/>
            <person name="Condon B.J."/>
            <person name="Copeland A.C."/>
            <person name="Dhillon B."/>
            <person name="Glaser F."/>
            <person name="Hesse C.N."/>
            <person name="Kosti I."/>
            <person name="LaButti K."/>
            <person name="Lindquist E.A."/>
            <person name="Lucas S."/>
            <person name="Salamov A.A."/>
            <person name="Bradshaw R.E."/>
            <person name="Ciuffetti L."/>
            <person name="Hamelin R.C."/>
            <person name="Kema G.H.J."/>
            <person name="Lawrence C."/>
            <person name="Scott J.A."/>
            <person name="Spatafora J.W."/>
            <person name="Turgeon B.G."/>
            <person name="de Wit P.J.G.M."/>
            <person name="Zhong S."/>
            <person name="Goodwin S.B."/>
            <person name="Grigoriev I.V."/>
        </authorList>
    </citation>
    <scope>NUCLEOTIDE SEQUENCE [LARGE SCALE GENOMIC DNA]</scope>
    <source>
        <strain evidence="2">ND90Pr</strain>
    </source>
</reference>
<protein>
    <submittedName>
        <fullName evidence="2">Uncharacterized protein</fullName>
    </submittedName>
</protein>
<proteinExistence type="predicted"/>
<evidence type="ECO:0000313" key="3">
    <source>
        <dbReference type="Proteomes" id="UP000016934"/>
    </source>
</evidence>
<dbReference type="HOGENOM" id="CLU_1272178_0_0_1"/>
<sequence length="217" mass="23187">MTGGHSPRAPATLHPRGSTPLAFLTASTNNPATATTTATLPPLPIDDDDGEATDRCCCHRLFVSLMVSQGVCLKMKMHQDTTSLLYSPPASLPHQHTKSPPLLAGTPLTPITALHVSTTTSRPRTTCFAHLQTTNDLFSRTRGSLHDTTHSTRSLPLCPSNPPNCPPPQTVDRALASPAQGPSTDTTRENVTRHDANANGLQEHTAFFCCDFFSVGL</sequence>
<dbReference type="RefSeq" id="XP_007701748.1">
    <property type="nucleotide sequence ID" value="XM_007703558.1"/>
</dbReference>
<keyword evidence="3" id="KW-1185">Reference proteome</keyword>
<dbReference type="EMBL" id="KB445646">
    <property type="protein sequence ID" value="EMD62355.1"/>
    <property type="molecule type" value="Genomic_DNA"/>
</dbReference>
<organism evidence="2 3">
    <name type="scientific">Cochliobolus sativus (strain ND90Pr / ATCC 201652)</name>
    <name type="common">Common root rot and spot blotch fungus</name>
    <name type="synonym">Bipolaris sorokiniana</name>
    <dbReference type="NCBI Taxonomy" id="665912"/>
    <lineage>
        <taxon>Eukaryota</taxon>
        <taxon>Fungi</taxon>
        <taxon>Dikarya</taxon>
        <taxon>Ascomycota</taxon>
        <taxon>Pezizomycotina</taxon>
        <taxon>Dothideomycetes</taxon>
        <taxon>Pleosporomycetidae</taxon>
        <taxon>Pleosporales</taxon>
        <taxon>Pleosporineae</taxon>
        <taxon>Pleosporaceae</taxon>
        <taxon>Bipolaris</taxon>
    </lineage>
</organism>
<accession>M2SJ00</accession>
<name>M2SJ00_COCSN</name>
<reference evidence="2" key="2">
    <citation type="submission" date="2012-05" db="EMBL/GenBank/DDBJ databases">
        <title>Comparative genome structure, secondary metabolite and effector coding capacity across Cochliobolus pathogens.</title>
        <authorList>
            <consortium name="US DOE Joint Genome Institute (JGI-PGF)"/>
            <person name="Condon B.J."/>
            <person name="Leng Y."/>
            <person name="Wu D."/>
            <person name="Bushley K.E."/>
            <person name="Ohm R.A."/>
            <person name="Otillar R."/>
            <person name="Martin J."/>
            <person name="Schackwitz W."/>
            <person name="Grimwood J."/>
            <person name="MohdZainudin N."/>
            <person name="Xue C."/>
            <person name="Wang R."/>
            <person name="Dhillon B."/>
            <person name="Tu Z.J."/>
            <person name="Steffenson B.J."/>
            <person name="Salamov A."/>
            <person name="Sun H."/>
            <person name="Lowry S."/>
            <person name="LaButti K."/>
            <person name="Han J."/>
            <person name="Copeland A."/>
            <person name="Lindquist E."/>
            <person name="Lucas S."/>
            <person name="Barry K."/>
            <person name="Schmutz J."/>
            <person name="Baker S."/>
            <person name="Grigoriev I.V."/>
            <person name="Zhong S."/>
            <person name="Turgeon B.G."/>
        </authorList>
    </citation>
    <scope>NUCLEOTIDE SEQUENCE</scope>
    <source>
        <strain evidence="2">ND90Pr</strain>
    </source>
</reference>
<dbReference type="Proteomes" id="UP000016934">
    <property type="component" value="Unassembled WGS sequence"/>
</dbReference>